<sequence length="250" mass="25007">MDPMLGMVFMVPWNWAPADYVRCNGQQMSIQQYAAVYSLLGTVYGGNGSTNFNVPNLQCRMPMGYGQSTLTGAPGVLNVGQLGGAFVSTLNQANIPLHIHTSTFTAGGAGGTSTITGTATLPTSTVIPSLAVNGSITQNSMTTTTIGGTAVPSPTANVLGRGSATNNAYYPTAQANVAGPAASFTLSTDATTIAGSASGPVTLTATGGTGGGTVTVGPNVGGAGIPFGTVSPYLALNFIIAINGTYPMRN</sequence>
<dbReference type="Proteomes" id="UP000249605">
    <property type="component" value="Plasmid unnamed5"/>
</dbReference>
<dbReference type="OrthoDB" id="9810174at2"/>
<dbReference type="Gene3D" id="3.90.1340.10">
    <property type="entry name" value="Phage tail collar domain"/>
    <property type="match status" value="1"/>
</dbReference>
<dbReference type="AlphaFoldDB" id="A0A2U9SLP2"/>
<evidence type="ECO:0000313" key="2">
    <source>
        <dbReference type="EMBL" id="AWU98029.1"/>
    </source>
</evidence>
<accession>A0A2U9SLP2</accession>
<name>A0A2U9SLP2_9PROT</name>
<keyword evidence="2" id="KW-0614">Plasmid</keyword>
<gene>
    <name evidence="2" type="ORF">DM194_27600</name>
</gene>
<dbReference type="Pfam" id="PF07484">
    <property type="entry name" value="Collar"/>
    <property type="match status" value="1"/>
</dbReference>
<feature type="domain" description="Phage tail collar" evidence="1">
    <location>
        <begin position="6"/>
        <end position="62"/>
    </location>
</feature>
<dbReference type="EMBL" id="CP029835">
    <property type="protein sequence ID" value="AWU98029.1"/>
    <property type="molecule type" value="Genomic_DNA"/>
</dbReference>
<organism evidence="2 3">
    <name type="scientific">Azospirillum ramasamyi</name>
    <dbReference type="NCBI Taxonomy" id="682998"/>
    <lineage>
        <taxon>Bacteria</taxon>
        <taxon>Pseudomonadati</taxon>
        <taxon>Pseudomonadota</taxon>
        <taxon>Alphaproteobacteria</taxon>
        <taxon>Rhodospirillales</taxon>
        <taxon>Azospirillaceae</taxon>
        <taxon>Azospirillum</taxon>
    </lineage>
</organism>
<evidence type="ECO:0000313" key="3">
    <source>
        <dbReference type="Proteomes" id="UP000249605"/>
    </source>
</evidence>
<evidence type="ECO:0000259" key="1">
    <source>
        <dbReference type="Pfam" id="PF07484"/>
    </source>
</evidence>
<dbReference type="KEGG" id="azm:DM194_27600"/>
<dbReference type="InterPro" id="IPR011083">
    <property type="entry name" value="Phage_tail_collar_dom"/>
</dbReference>
<dbReference type="SUPFAM" id="SSF88874">
    <property type="entry name" value="Receptor-binding domain of short tail fibre protein gp12"/>
    <property type="match status" value="1"/>
</dbReference>
<proteinExistence type="predicted"/>
<keyword evidence="3" id="KW-1185">Reference proteome</keyword>
<reference evidence="2 3" key="1">
    <citation type="submission" date="2018-06" db="EMBL/GenBank/DDBJ databases">
        <title>Complete genome sequencing of Azospirillum sp. M2T2B2.</title>
        <authorList>
            <person name="Heo J."/>
            <person name="Kim S.-J."/>
            <person name="Kwon S.-W."/>
            <person name="Anandham R."/>
        </authorList>
    </citation>
    <scope>NUCLEOTIDE SEQUENCE [LARGE SCALE GENOMIC DNA]</scope>
    <source>
        <strain evidence="2 3">M2T2B2</strain>
        <plasmid evidence="2 3">unnamed5</plasmid>
    </source>
</reference>
<dbReference type="RefSeq" id="WP_111070818.1">
    <property type="nucleotide sequence ID" value="NZ_CP029835.1"/>
</dbReference>
<protein>
    <recommendedName>
        <fullName evidence="1">Phage tail collar domain-containing protein</fullName>
    </recommendedName>
</protein>
<geneLocation type="plasmid" evidence="2 3">
    <name>unnamed5</name>
</geneLocation>
<dbReference type="InterPro" id="IPR037053">
    <property type="entry name" value="Phage_tail_collar_dom_sf"/>
</dbReference>